<sequence>MIQPPMYLFRLHLSRLNGGVRSLNPLKGGMKEGVWGVTARRQREEGDDKAATQIITVTSESRRRSSRRHCRGLDVDLVGGLGGEEVGADAEDVDAVEHRVGDVERGGEPERCQGEEEGGTDVPEELIAPVEEVSEML</sequence>
<evidence type="ECO:0000313" key="2">
    <source>
        <dbReference type="EMBL" id="GBE63263.1"/>
    </source>
</evidence>
<protein>
    <submittedName>
        <fullName evidence="2">Uncharacterized protein</fullName>
    </submittedName>
</protein>
<gene>
    <name evidence="2" type="ORF">BOVATA_047560</name>
</gene>
<keyword evidence="3" id="KW-1185">Reference proteome</keyword>
<proteinExistence type="predicted"/>
<dbReference type="Proteomes" id="UP000236319">
    <property type="component" value="Unassembled WGS sequence"/>
</dbReference>
<accession>A0A2H6KJT7</accession>
<dbReference type="GeneID" id="39877033"/>
<organism evidence="2 3">
    <name type="scientific">Babesia ovata</name>
    <dbReference type="NCBI Taxonomy" id="189622"/>
    <lineage>
        <taxon>Eukaryota</taxon>
        <taxon>Sar</taxon>
        <taxon>Alveolata</taxon>
        <taxon>Apicomplexa</taxon>
        <taxon>Aconoidasida</taxon>
        <taxon>Piroplasmida</taxon>
        <taxon>Babesiidae</taxon>
        <taxon>Babesia</taxon>
    </lineage>
</organism>
<reference evidence="2 3" key="1">
    <citation type="journal article" date="2017" name="BMC Genomics">
        <title>Whole-genome assembly of Babesia ovata and comparative genomics between closely related pathogens.</title>
        <authorList>
            <person name="Yamagishi J."/>
            <person name="Asada M."/>
            <person name="Hakimi H."/>
            <person name="Tanaka T.Q."/>
            <person name="Sugimoto C."/>
            <person name="Kawazu S."/>
        </authorList>
    </citation>
    <scope>NUCLEOTIDE SEQUENCE [LARGE SCALE GENOMIC DNA]</scope>
    <source>
        <strain evidence="2 3">Miyake</strain>
    </source>
</reference>
<comment type="caution">
    <text evidence="2">The sequence shown here is derived from an EMBL/GenBank/DDBJ whole genome shotgun (WGS) entry which is preliminary data.</text>
</comment>
<name>A0A2H6KJT7_9APIC</name>
<feature type="compositionally biased region" description="Basic and acidic residues" evidence="1">
    <location>
        <begin position="100"/>
        <end position="114"/>
    </location>
</feature>
<evidence type="ECO:0000256" key="1">
    <source>
        <dbReference type="SAM" id="MobiDB-lite"/>
    </source>
</evidence>
<dbReference type="AlphaFoldDB" id="A0A2H6KJT7"/>
<dbReference type="VEuPathDB" id="PiroplasmaDB:BOVATA_047560"/>
<evidence type="ECO:0000313" key="3">
    <source>
        <dbReference type="Proteomes" id="UP000236319"/>
    </source>
</evidence>
<dbReference type="EMBL" id="BDSA01000027">
    <property type="protein sequence ID" value="GBE63263.1"/>
    <property type="molecule type" value="Genomic_DNA"/>
</dbReference>
<dbReference type="RefSeq" id="XP_028869506.1">
    <property type="nucleotide sequence ID" value="XM_029013673.1"/>
</dbReference>
<feature type="region of interest" description="Disordered" evidence="1">
    <location>
        <begin position="100"/>
        <end position="123"/>
    </location>
</feature>